<dbReference type="Pfam" id="PF00126">
    <property type="entry name" value="HTH_1"/>
    <property type="match status" value="1"/>
</dbReference>
<dbReference type="PANTHER" id="PTHR30346">
    <property type="entry name" value="TRANSCRIPTIONAL DUAL REGULATOR HCAR-RELATED"/>
    <property type="match status" value="1"/>
</dbReference>
<dbReference type="Gene3D" id="1.10.10.10">
    <property type="entry name" value="Winged helix-like DNA-binding domain superfamily/Winged helix DNA-binding domain"/>
    <property type="match status" value="1"/>
</dbReference>
<keyword evidence="4" id="KW-0804">Transcription</keyword>
<dbReference type="EMBL" id="FOSL01000006">
    <property type="protein sequence ID" value="SFK40294.1"/>
    <property type="molecule type" value="Genomic_DNA"/>
</dbReference>
<protein>
    <submittedName>
        <fullName evidence="6">DNA-binding transcriptional regulator, LysR family</fullName>
    </submittedName>
</protein>
<reference evidence="6 7" key="1">
    <citation type="submission" date="2016-10" db="EMBL/GenBank/DDBJ databases">
        <authorList>
            <person name="Varghese N."/>
            <person name="Submissions S."/>
        </authorList>
    </citation>
    <scope>NUCLEOTIDE SEQUENCE [LARGE SCALE GENOMIC DNA]</scope>
    <source>
        <strain evidence="6 7">DSM 21822</strain>
    </source>
</reference>
<dbReference type="RefSeq" id="WP_149760381.1">
    <property type="nucleotide sequence ID" value="NZ_BSPE01000031.1"/>
</dbReference>
<dbReference type="AlphaFoldDB" id="A0A1I3Z876"/>
<evidence type="ECO:0000256" key="4">
    <source>
        <dbReference type="ARBA" id="ARBA00023163"/>
    </source>
</evidence>
<sequence>MELRHLRYFVAVAEELSFTAAAGRLGISQPPLSQQIKDLEDELGTALFERTSRRVELTAAGAGLLEQARAILIQAEQAALQTRAIGSGQVGLINIGTTGSVLLGSLAELIAAFGERHPGVVVRIHEMGPLEQQTALLNHRIDISFIRRPRHEPNLITELAWHENVGVVLPEAHPLARYRQLPLSALKDQNLVFLRLSDSRFARYLQDCCIEAGFMPRISHEVVESYSLTSLVAAGLGVALVPESVKRLSRPGVLYRPLKSPTPIADVEMMYRPDRSEVVERLVRLARNVLNPVA</sequence>
<dbReference type="PRINTS" id="PR00039">
    <property type="entry name" value="HTHLYSR"/>
</dbReference>
<dbReference type="InterPro" id="IPR005119">
    <property type="entry name" value="LysR_subst-bd"/>
</dbReference>
<dbReference type="SUPFAM" id="SSF53850">
    <property type="entry name" value="Periplasmic binding protein-like II"/>
    <property type="match status" value="1"/>
</dbReference>
<dbReference type="PANTHER" id="PTHR30346:SF0">
    <property type="entry name" value="HCA OPERON TRANSCRIPTIONAL ACTIVATOR HCAR"/>
    <property type="match status" value="1"/>
</dbReference>
<evidence type="ECO:0000256" key="1">
    <source>
        <dbReference type="ARBA" id="ARBA00009437"/>
    </source>
</evidence>
<dbReference type="SUPFAM" id="SSF46785">
    <property type="entry name" value="Winged helix' DNA-binding domain"/>
    <property type="match status" value="1"/>
</dbReference>
<proteinExistence type="inferred from homology"/>
<dbReference type="PROSITE" id="PS50931">
    <property type="entry name" value="HTH_LYSR"/>
    <property type="match status" value="1"/>
</dbReference>
<dbReference type="InterPro" id="IPR036390">
    <property type="entry name" value="WH_DNA-bd_sf"/>
</dbReference>
<evidence type="ECO:0000259" key="5">
    <source>
        <dbReference type="PROSITE" id="PS50931"/>
    </source>
</evidence>
<evidence type="ECO:0000313" key="6">
    <source>
        <dbReference type="EMBL" id="SFK40294.1"/>
    </source>
</evidence>
<dbReference type="Gene3D" id="3.40.190.10">
    <property type="entry name" value="Periplasmic binding protein-like II"/>
    <property type="match status" value="2"/>
</dbReference>
<dbReference type="GO" id="GO:0003677">
    <property type="term" value="F:DNA binding"/>
    <property type="evidence" value="ECO:0007669"/>
    <property type="project" value="UniProtKB-KW"/>
</dbReference>
<dbReference type="OrthoDB" id="9811588at2"/>
<comment type="similarity">
    <text evidence="1">Belongs to the LysR transcriptional regulatory family.</text>
</comment>
<accession>A0A1I3Z876</accession>
<dbReference type="GO" id="GO:0003700">
    <property type="term" value="F:DNA-binding transcription factor activity"/>
    <property type="evidence" value="ECO:0007669"/>
    <property type="project" value="InterPro"/>
</dbReference>
<organism evidence="6 7">
    <name type="scientific">Neomesorhizobium albiziae</name>
    <dbReference type="NCBI Taxonomy" id="335020"/>
    <lineage>
        <taxon>Bacteria</taxon>
        <taxon>Pseudomonadati</taxon>
        <taxon>Pseudomonadota</taxon>
        <taxon>Alphaproteobacteria</taxon>
        <taxon>Hyphomicrobiales</taxon>
        <taxon>Phyllobacteriaceae</taxon>
        <taxon>Neomesorhizobium</taxon>
    </lineage>
</organism>
<dbReference type="Pfam" id="PF03466">
    <property type="entry name" value="LysR_substrate"/>
    <property type="match status" value="1"/>
</dbReference>
<keyword evidence="3 6" id="KW-0238">DNA-binding</keyword>
<dbReference type="GO" id="GO:0032993">
    <property type="term" value="C:protein-DNA complex"/>
    <property type="evidence" value="ECO:0007669"/>
    <property type="project" value="TreeGrafter"/>
</dbReference>
<keyword evidence="2" id="KW-0805">Transcription regulation</keyword>
<dbReference type="FunFam" id="1.10.10.10:FF:000001">
    <property type="entry name" value="LysR family transcriptional regulator"/>
    <property type="match status" value="1"/>
</dbReference>
<evidence type="ECO:0000256" key="2">
    <source>
        <dbReference type="ARBA" id="ARBA00023015"/>
    </source>
</evidence>
<dbReference type="Proteomes" id="UP000323300">
    <property type="component" value="Unassembled WGS sequence"/>
</dbReference>
<evidence type="ECO:0000256" key="3">
    <source>
        <dbReference type="ARBA" id="ARBA00023125"/>
    </source>
</evidence>
<name>A0A1I3Z876_9HYPH</name>
<gene>
    <name evidence="6" type="ORF">SAMN04488498_10610</name>
</gene>
<dbReference type="InterPro" id="IPR000847">
    <property type="entry name" value="LysR_HTH_N"/>
</dbReference>
<dbReference type="InterPro" id="IPR036388">
    <property type="entry name" value="WH-like_DNA-bd_sf"/>
</dbReference>
<keyword evidence="7" id="KW-1185">Reference proteome</keyword>
<evidence type="ECO:0000313" key="7">
    <source>
        <dbReference type="Proteomes" id="UP000323300"/>
    </source>
</evidence>
<feature type="domain" description="HTH lysR-type" evidence="5">
    <location>
        <begin position="1"/>
        <end position="58"/>
    </location>
</feature>